<evidence type="ECO:0000313" key="1">
    <source>
        <dbReference type="EMBL" id="CCB86795.1"/>
    </source>
</evidence>
<accession>F8L0P5</accession>
<proteinExistence type="predicted"/>
<reference evidence="1 2" key="2">
    <citation type="journal article" date="2011" name="Mol. Biol. Evol.">
        <title>Unity in variety--the pan-genome of the Chlamydiae.</title>
        <authorList>
            <person name="Collingro A."/>
            <person name="Tischler P."/>
            <person name="Weinmaier T."/>
            <person name="Penz T."/>
            <person name="Heinz E."/>
            <person name="Brunham R.C."/>
            <person name="Read T.D."/>
            <person name="Bavoil P.M."/>
            <person name="Sachse K."/>
            <person name="Kahane S."/>
            <person name="Friedman M.G."/>
            <person name="Rattei T."/>
            <person name="Myers G.S."/>
            <person name="Horn M."/>
        </authorList>
    </citation>
    <scope>NUCLEOTIDE SEQUENCE [LARGE SCALE GENOMIC DNA]</scope>
    <source>
        <strain evidence="2">UV7</strain>
    </source>
</reference>
<sequence length="45" mass="5472">MRRYFLRENKNKGIWERWGRLDGFRAFDWVGMKEKLHVLTCLASG</sequence>
<name>F8L0P5_PARAV</name>
<protein>
    <submittedName>
        <fullName evidence="1">Uncharacterized protein</fullName>
    </submittedName>
</protein>
<evidence type="ECO:0000313" key="2">
    <source>
        <dbReference type="Proteomes" id="UP000000495"/>
    </source>
</evidence>
<gene>
    <name evidence="1" type="ordered locus">PUV_18450</name>
</gene>
<dbReference type="AlphaFoldDB" id="F8L0P5"/>
<reference key="1">
    <citation type="journal article" date="2011" name="Mol. Biol. Evol.">
        <title>Unity in variety -- the pan-genome of the Chlamydiae.</title>
        <authorList>
            <person name="Collingro A."/>
            <person name="Tischler P."/>
            <person name="Weinmaier T."/>
            <person name="Penz T."/>
            <person name="Heinz E."/>
            <person name="Brunham R.C."/>
            <person name="Read T.D."/>
            <person name="Bavoil P.M."/>
            <person name="Sachse K."/>
            <person name="Kahane S."/>
            <person name="Friedman M.G."/>
            <person name="Rattei T."/>
            <person name="Myers G.S.A."/>
            <person name="Horn M."/>
        </authorList>
    </citation>
    <scope>NUCLEOTIDE SEQUENCE</scope>
    <source>
        <strain>UV7</strain>
    </source>
</reference>
<dbReference type="HOGENOM" id="CLU_3202986_0_0_0"/>
<dbReference type="STRING" id="765952.PUV_18450"/>
<dbReference type="EMBL" id="FR872580">
    <property type="protein sequence ID" value="CCB86795.1"/>
    <property type="molecule type" value="Genomic_DNA"/>
</dbReference>
<keyword evidence="2" id="KW-1185">Reference proteome</keyword>
<organism evidence="1 2">
    <name type="scientific">Parachlamydia acanthamoebae (strain UV7)</name>
    <dbReference type="NCBI Taxonomy" id="765952"/>
    <lineage>
        <taxon>Bacteria</taxon>
        <taxon>Pseudomonadati</taxon>
        <taxon>Chlamydiota</taxon>
        <taxon>Chlamydiia</taxon>
        <taxon>Parachlamydiales</taxon>
        <taxon>Parachlamydiaceae</taxon>
        <taxon>Parachlamydia</taxon>
    </lineage>
</organism>
<dbReference type="Proteomes" id="UP000000495">
    <property type="component" value="Chromosome"/>
</dbReference>
<dbReference type="KEGG" id="puv:PUV_18450"/>